<dbReference type="SMART" id="SM00393">
    <property type="entry name" value="R3H"/>
    <property type="match status" value="1"/>
</dbReference>
<dbReference type="InterPro" id="IPR001374">
    <property type="entry name" value="R3H_dom"/>
</dbReference>
<gene>
    <name evidence="5" type="primary">CSON011473</name>
</gene>
<dbReference type="Pfam" id="PF01424">
    <property type="entry name" value="R3H"/>
    <property type="match status" value="1"/>
</dbReference>
<evidence type="ECO:0000259" key="4">
    <source>
        <dbReference type="PROSITE" id="PS51673"/>
    </source>
</evidence>
<dbReference type="PANTHER" id="PTHR15672:SF8">
    <property type="entry name" value="PROTEIN ENCORE"/>
    <property type="match status" value="1"/>
</dbReference>
<feature type="domain" description="R3H" evidence="3">
    <location>
        <begin position="140"/>
        <end position="203"/>
    </location>
</feature>
<feature type="compositionally biased region" description="Basic and acidic residues" evidence="2">
    <location>
        <begin position="674"/>
        <end position="692"/>
    </location>
</feature>
<reference evidence="5" key="1">
    <citation type="submission" date="2018-07" db="EMBL/GenBank/DDBJ databases">
        <authorList>
            <person name="Quirk P.G."/>
            <person name="Krulwich T.A."/>
        </authorList>
    </citation>
    <scope>NUCLEOTIDE SEQUENCE</scope>
</reference>
<dbReference type="InterPro" id="IPR036867">
    <property type="entry name" value="R3H_dom_sf"/>
</dbReference>
<sequence length="725" mass="82696">MASKSKLLIRSHAIRESASPPPLPSNQNVEDQSKLKNDHERNTVLTHHSQDNCSLKPKEHDDSQTTNRNFGAVQKNLISKDIEKFDKSKFKTMDSSSSMEGASSGFISRENSCEQHVIDQSGVSLLQFFHETLNKNAKDRNMLLKIEKELYSLATDKTRTQVIFPPMCSYNRMLIHRVAAYFGMEHNVDATQQCVIAGVTKHTRVPDVRFKTLINDNHGEDYKKSILKRSSHSFDESKQSGLLTAQRGALNRKTKSFEERQHNYEKIKHRIFKDSGNISMEGEWSRSSSVLHDEVKSNNYGNLPDFQSEVLDLLEVKRNEIFSSQGYEKNLEEKCAKYGALWAVTDIALVPKGSILIDPQTLKPIVNPDDTIYTYDPENFPPNSKKYQGPIVKVNDVKITVTDELSVNTNVDENKAGKVLEYVHNFQNDSKNSFSTSNYKDRLVNLPLHENLKNKDKLFNVQHSSQIKSYYQQPTNVLSDKHQFEQQSQISLNYPYTYTLTNNNSANYWAPNLPLRIPRQELRMPVSIHASFLPSNHANSSLRIGTNMDIASTIQSPQNVSRLPYCSYTQGAFVPTDYQQNATPAVINVYGTLNNHNILEENQIKFSNSVKQIYNETPYSPCFCSKTKDSLQAKSNDESPPFVTEKAKNATKSLNNPTEKKKESITQNSSEPHSNIKQDLCHDGQLSRKENNSLDSTRNYSHNNYIQGHYYPSRKNQHVKSERFS</sequence>
<dbReference type="EMBL" id="UFQT01000004">
    <property type="protein sequence ID" value="SSX17243.1"/>
    <property type="molecule type" value="Genomic_DNA"/>
</dbReference>
<protein>
    <submittedName>
        <fullName evidence="5">CSON011473 protein</fullName>
    </submittedName>
</protein>
<dbReference type="PROSITE" id="PS51673">
    <property type="entry name" value="SUZ"/>
    <property type="match status" value="1"/>
</dbReference>
<dbReference type="VEuPathDB" id="VectorBase:CSON011473"/>
<dbReference type="AlphaFoldDB" id="A0A336LKU8"/>
<keyword evidence="1" id="KW-0597">Phosphoprotein</keyword>
<evidence type="ECO:0000313" key="5">
    <source>
        <dbReference type="EMBL" id="SSX17243.1"/>
    </source>
</evidence>
<feature type="domain" description="SUZ" evidence="4">
    <location>
        <begin position="204"/>
        <end position="276"/>
    </location>
</feature>
<feature type="compositionally biased region" description="Polar residues" evidence="2">
    <location>
        <begin position="693"/>
        <end position="706"/>
    </location>
</feature>
<name>A0A336LKU8_CULSO</name>
<accession>A0A336LKU8</accession>
<dbReference type="Gene3D" id="3.30.1370.50">
    <property type="entry name" value="R3H-like domain"/>
    <property type="match status" value="1"/>
</dbReference>
<evidence type="ECO:0000256" key="2">
    <source>
        <dbReference type="SAM" id="MobiDB-lite"/>
    </source>
</evidence>
<evidence type="ECO:0000256" key="1">
    <source>
        <dbReference type="ARBA" id="ARBA00022553"/>
    </source>
</evidence>
<feature type="compositionally biased region" description="Basic and acidic residues" evidence="2">
    <location>
        <begin position="31"/>
        <end position="42"/>
    </location>
</feature>
<feature type="region of interest" description="Disordered" evidence="2">
    <location>
        <begin position="1"/>
        <end position="69"/>
    </location>
</feature>
<dbReference type="InterPro" id="IPR024771">
    <property type="entry name" value="SUZ"/>
</dbReference>
<organism evidence="5">
    <name type="scientific">Culicoides sonorensis</name>
    <name type="common">Biting midge</name>
    <dbReference type="NCBI Taxonomy" id="179676"/>
    <lineage>
        <taxon>Eukaryota</taxon>
        <taxon>Metazoa</taxon>
        <taxon>Ecdysozoa</taxon>
        <taxon>Arthropoda</taxon>
        <taxon>Hexapoda</taxon>
        <taxon>Insecta</taxon>
        <taxon>Pterygota</taxon>
        <taxon>Neoptera</taxon>
        <taxon>Endopterygota</taxon>
        <taxon>Diptera</taxon>
        <taxon>Nematocera</taxon>
        <taxon>Chironomoidea</taxon>
        <taxon>Ceratopogonidae</taxon>
        <taxon>Ceratopogoninae</taxon>
        <taxon>Culicoides</taxon>
        <taxon>Monoculicoides</taxon>
    </lineage>
</organism>
<dbReference type="PANTHER" id="PTHR15672">
    <property type="entry name" value="CAMP-REGULATED PHOSPHOPROTEIN 21 RELATED R3H DOMAIN CONTAINING PROTEIN"/>
    <property type="match status" value="1"/>
</dbReference>
<dbReference type="InterPro" id="IPR051937">
    <property type="entry name" value="R3H_domain_containing"/>
</dbReference>
<dbReference type="Pfam" id="PF12752">
    <property type="entry name" value="SUZ"/>
    <property type="match status" value="1"/>
</dbReference>
<dbReference type="GO" id="GO:0003676">
    <property type="term" value="F:nucleic acid binding"/>
    <property type="evidence" value="ECO:0007669"/>
    <property type="project" value="UniProtKB-UniRule"/>
</dbReference>
<dbReference type="PROSITE" id="PS51061">
    <property type="entry name" value="R3H"/>
    <property type="match status" value="1"/>
</dbReference>
<dbReference type="CDD" id="cd02642">
    <property type="entry name" value="R3H_encore_like"/>
    <property type="match status" value="1"/>
</dbReference>
<feature type="region of interest" description="Disordered" evidence="2">
    <location>
        <begin position="632"/>
        <end position="725"/>
    </location>
</feature>
<evidence type="ECO:0000259" key="3">
    <source>
        <dbReference type="PROSITE" id="PS51061"/>
    </source>
</evidence>
<dbReference type="SUPFAM" id="SSF82708">
    <property type="entry name" value="R3H domain"/>
    <property type="match status" value="1"/>
</dbReference>
<proteinExistence type="predicted"/>
<feature type="compositionally biased region" description="Polar residues" evidence="2">
    <location>
        <begin position="43"/>
        <end position="53"/>
    </location>
</feature>